<dbReference type="EMBL" id="CP023401">
    <property type="protein sequence ID" value="ATC37129.1"/>
    <property type="molecule type" value="Genomic_DNA"/>
</dbReference>
<dbReference type="InterPro" id="IPR017853">
    <property type="entry name" value="GH"/>
</dbReference>
<keyword evidence="7" id="KW-0328">Glycosyltransferase</keyword>
<evidence type="ECO:0000256" key="10">
    <source>
        <dbReference type="ARBA" id="ARBA00031423"/>
    </source>
</evidence>
<evidence type="ECO:0000256" key="7">
    <source>
        <dbReference type="ARBA" id="ARBA00022676"/>
    </source>
</evidence>
<accession>A0ABN5BTA9</accession>
<dbReference type="InterPro" id="IPR002044">
    <property type="entry name" value="CBM20"/>
</dbReference>
<dbReference type="InterPro" id="IPR003385">
    <property type="entry name" value="Glyco_hydro_77"/>
</dbReference>
<dbReference type="InterPro" id="IPR013784">
    <property type="entry name" value="Carb-bd-like_fold"/>
</dbReference>
<dbReference type="Pfam" id="PF02446">
    <property type="entry name" value="Glyco_hydro_77"/>
    <property type="match status" value="1"/>
</dbReference>
<evidence type="ECO:0000313" key="13">
    <source>
        <dbReference type="EMBL" id="ATC37129.1"/>
    </source>
</evidence>
<evidence type="ECO:0000256" key="4">
    <source>
        <dbReference type="ARBA" id="ARBA00012560"/>
    </source>
</evidence>
<keyword evidence="14" id="KW-1185">Reference proteome</keyword>
<dbReference type="SMART" id="SM01065">
    <property type="entry name" value="CBM_2"/>
    <property type="match status" value="1"/>
</dbReference>
<dbReference type="Proteomes" id="UP000190057">
    <property type="component" value="Chromosome"/>
</dbReference>
<evidence type="ECO:0000256" key="8">
    <source>
        <dbReference type="ARBA" id="ARBA00022679"/>
    </source>
</evidence>
<name>A0ABN5BTA9_9FLAO</name>
<protein>
    <recommendedName>
        <fullName evidence="5">4-alpha-glucanotransferase</fullName>
        <ecNumber evidence="4">2.4.1.25</ecNumber>
    </recommendedName>
    <alternativeName>
        <fullName evidence="10">Amylomaltase</fullName>
    </alternativeName>
    <alternativeName>
        <fullName evidence="11">Disproportionating enzyme</fullName>
    </alternativeName>
</protein>
<dbReference type="SUPFAM" id="SSF51445">
    <property type="entry name" value="(Trans)glycosidases"/>
    <property type="match status" value="1"/>
</dbReference>
<feature type="domain" description="CBM20" evidence="12">
    <location>
        <begin position="120"/>
        <end position="234"/>
    </location>
</feature>
<dbReference type="Pfam" id="PF00686">
    <property type="entry name" value="CBM_20"/>
    <property type="match status" value="1"/>
</dbReference>
<comment type="similarity">
    <text evidence="3">Belongs to the disproportionating enzyme family.</text>
</comment>
<keyword evidence="6" id="KW-0963">Cytoplasm</keyword>
<keyword evidence="9" id="KW-0119">Carbohydrate metabolism</keyword>
<evidence type="ECO:0000313" key="14">
    <source>
        <dbReference type="Proteomes" id="UP000190057"/>
    </source>
</evidence>
<sequence>MKKVQFNIHYRTAIGESLFIKIKEPETGKVSEEEELNYVYESIWRFDKEIEEGDAEYHFLVKNVAGKIVNEEMSGHLLSTYSSFDSYCIFDSWNNKNFPENYLNNKILHNVLKGREFQKIKPEQKESHLFTVQAPLYNKDEKIVLLGSAPELGNWNLNHYIEMLQTDTITWEVFVDLSDNIYVEYKYAILNTKTREIVYENGPNRKVRTASNTETLNVLHDHYFKFPVEKLWRVAGVAVPVFSLRSENSFGVGEFADLKLLADWAEQTKLAMLQILPINDTTAIHQWTDSYPYAAISVYALHPQYLSLENLTYPLSEVLKEEYESEKKRLNLLSQVDYEAVMSEKLRYLKTIFNENQSDIFTDKDFQNYRIQNSNWLDAYAVFCTLRDIYGTPDFSKWKTLSVYNAEEANRFLGSDHKDYATVIFHIWVQYQLHLQLTAAIDYIHSKGLAIKGDLPIGIYRHSVEAWTEPELFGMDFQAGAPPDEFTDLGQNWEFPTYNWKVMKDNGYQWWKNRFTALSQYFDAMRIDHILGFFRIWRMPASAVQGILGSFYPTIPVTKKELEDKKIGFDHDRYCKPFINAEILQYVLEDAKDVVINTFLIEDKGLYHFRPEYNTQRKIESYFKEHDDSLKIKDKLYYLLANVLFLEEETEEGILYHPRFNLSKTFSYQYLEEEIKGKLFGLYINYFFHRQDQMWKGNAMDKLPMLLQATDMLICGEDLGLVPEVVPEVMEHLAILALKVQRSPKENIAFYNPQNATYLNVVTTSSHDTSTLRQWWKEDRVLTQKYYNEQLNQNGKAPEELTPYLAEIIMKQHLNTEAMLAIFPIQEFFATDKDLQNPDENAERINVPAIFPHYWRYRMHIGLEDLLKNKSFNQKIANWVTVSGR</sequence>
<evidence type="ECO:0000256" key="1">
    <source>
        <dbReference type="ARBA" id="ARBA00000439"/>
    </source>
</evidence>
<dbReference type="GeneID" id="56685444"/>
<dbReference type="PANTHER" id="PTHR32518">
    <property type="match status" value="1"/>
</dbReference>
<evidence type="ECO:0000256" key="11">
    <source>
        <dbReference type="ARBA" id="ARBA00031501"/>
    </source>
</evidence>
<organism evidence="13 14">
    <name type="scientific">Elizabethkingia anophelis R26</name>
    <dbReference type="NCBI Taxonomy" id="1246994"/>
    <lineage>
        <taxon>Bacteria</taxon>
        <taxon>Pseudomonadati</taxon>
        <taxon>Bacteroidota</taxon>
        <taxon>Flavobacteriia</taxon>
        <taxon>Flavobacteriales</taxon>
        <taxon>Weeksellaceae</taxon>
        <taxon>Elizabethkingia</taxon>
    </lineage>
</organism>
<reference evidence="13 14" key="1">
    <citation type="submission" date="2017-09" db="EMBL/GenBank/DDBJ databases">
        <title>Complete circularized genomes of four mosquito-derived Elizabethkingia anophelis isolates.</title>
        <authorList>
            <person name="Nicholson A.C."/>
            <person name="Xu J."/>
        </authorList>
    </citation>
    <scope>NUCLEOTIDE SEQUENCE [LARGE SCALE GENOMIC DNA]</scope>
    <source>
        <strain evidence="13 14">R26</strain>
    </source>
</reference>
<evidence type="ECO:0000259" key="12">
    <source>
        <dbReference type="PROSITE" id="PS51166"/>
    </source>
</evidence>
<evidence type="ECO:0000256" key="5">
    <source>
        <dbReference type="ARBA" id="ARBA00020295"/>
    </source>
</evidence>
<evidence type="ECO:0000256" key="3">
    <source>
        <dbReference type="ARBA" id="ARBA00005684"/>
    </source>
</evidence>
<proteinExistence type="inferred from homology"/>
<dbReference type="EC" id="2.4.1.25" evidence="4"/>
<evidence type="ECO:0000256" key="2">
    <source>
        <dbReference type="ARBA" id="ARBA00004496"/>
    </source>
</evidence>
<comment type="catalytic activity">
    <reaction evidence="1">
        <text>Transfers a segment of a (1-&gt;4)-alpha-D-glucan to a new position in an acceptor, which may be glucose or a (1-&gt;4)-alpha-D-glucan.</text>
        <dbReference type="EC" id="2.4.1.25"/>
    </reaction>
</comment>
<dbReference type="SUPFAM" id="SSF49452">
    <property type="entry name" value="Starch-binding domain-like"/>
    <property type="match status" value="1"/>
</dbReference>
<dbReference type="InterPro" id="IPR013783">
    <property type="entry name" value="Ig-like_fold"/>
</dbReference>
<dbReference type="PROSITE" id="PS51166">
    <property type="entry name" value="CBM20"/>
    <property type="match status" value="1"/>
</dbReference>
<dbReference type="RefSeq" id="WP_009085611.1">
    <property type="nucleotide sequence ID" value="NZ_ANIW01000061.1"/>
</dbReference>
<comment type="subcellular location">
    <subcellularLocation>
        <location evidence="2">Cytoplasm</location>
    </subcellularLocation>
</comment>
<dbReference type="Gene3D" id="2.60.40.10">
    <property type="entry name" value="Immunoglobulins"/>
    <property type="match status" value="1"/>
</dbReference>
<dbReference type="PANTHER" id="PTHR32518:SF3">
    <property type="entry name" value="4-ALPHA-GLUCANOTRANSFERASE"/>
    <property type="match status" value="1"/>
</dbReference>
<keyword evidence="8" id="KW-0808">Transferase</keyword>
<evidence type="ECO:0000256" key="9">
    <source>
        <dbReference type="ARBA" id="ARBA00023277"/>
    </source>
</evidence>
<dbReference type="Gene3D" id="3.20.20.80">
    <property type="entry name" value="Glycosidases"/>
    <property type="match status" value="2"/>
</dbReference>
<evidence type="ECO:0000256" key="6">
    <source>
        <dbReference type="ARBA" id="ARBA00022490"/>
    </source>
</evidence>
<gene>
    <name evidence="13" type="ORF">BAZ09_013220</name>
</gene>